<dbReference type="eggNOG" id="COG2033">
    <property type="taxonomic scope" value="Bacteria"/>
</dbReference>
<sequence length="123" mass="14473">MNFYRCTNCNEISINMFNNNSKMLCCKNEMEELKTNTFLEEIDHHLIQVRKIGNFVTITIGKDEHPMLHVHYISWVILKTDKGIQYKYLNVGDTPIVDFLVGEDEEIINVFAYCTLHLLWSLN</sequence>
<dbReference type="InParanoid" id="U2EA06"/>
<feature type="domain" description="Desulfoferrodoxin ferrous iron-binding" evidence="1">
    <location>
        <begin position="56"/>
        <end position="121"/>
    </location>
</feature>
<name>U2EA06_9MOLU</name>
<evidence type="ECO:0000259" key="1">
    <source>
        <dbReference type="Pfam" id="PF01880"/>
    </source>
</evidence>
<evidence type="ECO:0000313" key="3">
    <source>
        <dbReference type="Proteomes" id="UP000005707"/>
    </source>
</evidence>
<evidence type="ECO:0000313" key="2">
    <source>
        <dbReference type="EMBL" id="ERJ11676.1"/>
    </source>
</evidence>
<dbReference type="InterPro" id="IPR002742">
    <property type="entry name" value="Desulfoferrodoxin_Fe-bd_dom"/>
</dbReference>
<dbReference type="InterPro" id="IPR036073">
    <property type="entry name" value="Desulfoferrodoxin_Fe-bd_dom_sf"/>
</dbReference>
<dbReference type="GO" id="GO:0005506">
    <property type="term" value="F:iron ion binding"/>
    <property type="evidence" value="ECO:0007669"/>
    <property type="project" value="InterPro"/>
</dbReference>
<accession>U2EA06</accession>
<dbReference type="Gene3D" id="2.60.40.730">
    <property type="entry name" value="SOR catalytic domain"/>
    <property type="match status" value="1"/>
</dbReference>
<gene>
    <name evidence="2" type="ORF">HLPCO_002377</name>
</gene>
<dbReference type="STRING" id="1033810.HLPCO_002377"/>
<dbReference type="SUPFAM" id="SSF49367">
    <property type="entry name" value="Superoxide reductase-like"/>
    <property type="match status" value="1"/>
</dbReference>
<dbReference type="OrthoDB" id="9814936at2"/>
<keyword evidence="3" id="KW-1185">Reference proteome</keyword>
<dbReference type="Proteomes" id="UP000005707">
    <property type="component" value="Unassembled WGS sequence"/>
</dbReference>
<dbReference type="GO" id="GO:0016491">
    <property type="term" value="F:oxidoreductase activity"/>
    <property type="evidence" value="ECO:0007669"/>
    <property type="project" value="InterPro"/>
</dbReference>
<reference evidence="2 3" key="2">
    <citation type="journal article" date="2013" name="PLoS ONE">
        <title>INDIGO - INtegrated Data Warehouse of MIcrobial GenOmes with Examples from the Red Sea Extremophiles.</title>
        <authorList>
            <person name="Alam I."/>
            <person name="Antunes A."/>
            <person name="Kamau A.A."/>
            <person name="Ba Alawi W."/>
            <person name="Kalkatawi M."/>
            <person name="Stingl U."/>
            <person name="Bajic V.B."/>
        </authorList>
    </citation>
    <scope>NUCLEOTIDE SEQUENCE [LARGE SCALE GENOMIC DNA]</scope>
    <source>
        <strain evidence="2 3">SSD-17B</strain>
    </source>
</reference>
<dbReference type="EMBL" id="AFNU02000009">
    <property type="protein sequence ID" value="ERJ11676.1"/>
    <property type="molecule type" value="Genomic_DNA"/>
</dbReference>
<protein>
    <submittedName>
        <fullName evidence="2">Desulfoferrodoxin protein</fullName>
    </submittedName>
</protein>
<dbReference type="AlphaFoldDB" id="U2EA06"/>
<comment type="caution">
    <text evidence="2">The sequence shown here is derived from an EMBL/GenBank/DDBJ whole genome shotgun (WGS) entry which is preliminary data.</text>
</comment>
<organism evidence="2 3">
    <name type="scientific">Haloplasma contractile SSD-17B</name>
    <dbReference type="NCBI Taxonomy" id="1033810"/>
    <lineage>
        <taxon>Bacteria</taxon>
        <taxon>Bacillati</taxon>
        <taxon>Mycoplasmatota</taxon>
        <taxon>Mollicutes</taxon>
        <taxon>Haloplasmatales</taxon>
        <taxon>Haloplasmataceae</taxon>
        <taxon>Haloplasma</taxon>
    </lineage>
</organism>
<dbReference type="Pfam" id="PF01880">
    <property type="entry name" value="Desulfoferrodox"/>
    <property type="match status" value="1"/>
</dbReference>
<dbReference type="RefSeq" id="WP_008825386.1">
    <property type="nucleotide sequence ID" value="NZ_AFNU02000009.1"/>
</dbReference>
<reference evidence="2 3" key="1">
    <citation type="journal article" date="2011" name="J. Bacteriol.">
        <title>Genome sequence of Haloplasma contractile, an unusual contractile bacterium from a deep-sea anoxic brine lake.</title>
        <authorList>
            <person name="Antunes A."/>
            <person name="Alam I."/>
            <person name="El Dorry H."/>
            <person name="Siam R."/>
            <person name="Robertson A."/>
            <person name="Bajic V.B."/>
            <person name="Stingl U."/>
        </authorList>
    </citation>
    <scope>NUCLEOTIDE SEQUENCE [LARGE SCALE GENOMIC DNA]</scope>
    <source>
        <strain evidence="2 3">SSD-17B</strain>
    </source>
</reference>
<proteinExistence type="predicted"/>